<proteinExistence type="predicted"/>
<dbReference type="Proteomes" id="UP001295444">
    <property type="component" value="Chromosome 11"/>
</dbReference>
<dbReference type="AlphaFoldDB" id="A0AAD1WTX7"/>
<evidence type="ECO:0000313" key="4">
    <source>
        <dbReference type="Proteomes" id="UP001295444"/>
    </source>
</evidence>
<feature type="compositionally biased region" description="Polar residues" evidence="1">
    <location>
        <begin position="111"/>
        <end position="120"/>
    </location>
</feature>
<name>A0AAD1WTX7_PELCU</name>
<reference evidence="2" key="1">
    <citation type="submission" date="2022-03" db="EMBL/GenBank/DDBJ databases">
        <authorList>
            <person name="Alioto T."/>
            <person name="Alioto T."/>
            <person name="Gomez Garrido J."/>
        </authorList>
    </citation>
    <scope>NUCLEOTIDE SEQUENCE</scope>
</reference>
<organism evidence="2 4">
    <name type="scientific">Pelobates cultripes</name>
    <name type="common">Western spadefoot toad</name>
    <dbReference type="NCBI Taxonomy" id="61616"/>
    <lineage>
        <taxon>Eukaryota</taxon>
        <taxon>Metazoa</taxon>
        <taxon>Chordata</taxon>
        <taxon>Craniata</taxon>
        <taxon>Vertebrata</taxon>
        <taxon>Euteleostomi</taxon>
        <taxon>Amphibia</taxon>
        <taxon>Batrachia</taxon>
        <taxon>Anura</taxon>
        <taxon>Pelobatoidea</taxon>
        <taxon>Pelobatidae</taxon>
        <taxon>Pelobates</taxon>
    </lineage>
</organism>
<feature type="region of interest" description="Disordered" evidence="1">
    <location>
        <begin position="33"/>
        <end position="120"/>
    </location>
</feature>
<gene>
    <name evidence="2" type="ORF">PECUL_23A014148</name>
    <name evidence="3" type="ORF">PECUL_23A052243</name>
</gene>
<evidence type="ECO:0000313" key="3">
    <source>
        <dbReference type="EMBL" id="CAH2322216.1"/>
    </source>
</evidence>
<evidence type="ECO:0000256" key="1">
    <source>
        <dbReference type="SAM" id="MobiDB-lite"/>
    </source>
</evidence>
<sequence>MADSRTMNPPQQSAEEWAAAFQAKFEAICKLTSSTETSHKSRAATNNPSHAAEAREPNNNTAGTTSLRHVEGATKGQQPPKADKQSSSNGGTATYERLTQTHLDPKVLPRSKTSTPPAMT</sequence>
<evidence type="ECO:0000313" key="2">
    <source>
        <dbReference type="EMBL" id="CAH2322215.1"/>
    </source>
</evidence>
<accession>A0AAD1WTX7</accession>
<protein>
    <submittedName>
        <fullName evidence="2">Uncharacterized protein</fullName>
    </submittedName>
</protein>
<feature type="compositionally biased region" description="Polar residues" evidence="1">
    <location>
        <begin position="57"/>
        <end position="67"/>
    </location>
</feature>
<dbReference type="EMBL" id="OW240922">
    <property type="protein sequence ID" value="CAH2322215.1"/>
    <property type="molecule type" value="Genomic_DNA"/>
</dbReference>
<feature type="compositionally biased region" description="Polar residues" evidence="1">
    <location>
        <begin position="85"/>
        <end position="102"/>
    </location>
</feature>
<dbReference type="EMBL" id="OW240922">
    <property type="protein sequence ID" value="CAH2322216.1"/>
    <property type="molecule type" value="Genomic_DNA"/>
</dbReference>
<keyword evidence="4" id="KW-1185">Reference proteome</keyword>